<proteinExistence type="predicted"/>
<dbReference type="InterPro" id="IPR012340">
    <property type="entry name" value="NA-bd_OB-fold"/>
</dbReference>
<dbReference type="SUPFAM" id="SSF50249">
    <property type="entry name" value="Nucleic acid-binding proteins"/>
    <property type="match status" value="2"/>
</dbReference>
<gene>
    <name evidence="2" type="ORF">NCS_30040</name>
</gene>
<protein>
    <submittedName>
        <fullName evidence="2">Nucleic acid-binding domain protein</fullName>
    </submittedName>
</protein>
<keyword evidence="1" id="KW-0238">DNA-binding</keyword>
<dbReference type="GO" id="GO:0000724">
    <property type="term" value="P:double-strand break repair via homologous recombination"/>
    <property type="evidence" value="ECO:0007669"/>
    <property type="project" value="TreeGrafter"/>
</dbReference>
<dbReference type="InterPro" id="IPR051231">
    <property type="entry name" value="SOSS-B"/>
</dbReference>
<name>A0A2H1FHF2_9ARCH</name>
<dbReference type="Gene3D" id="2.40.50.140">
    <property type="entry name" value="Nucleic acid-binding proteins"/>
    <property type="match status" value="3"/>
</dbReference>
<dbReference type="PANTHER" id="PTHR13356">
    <property type="entry name" value="OB FOLD NUCLEIC ACID BINDING PROTEIN-RELATED"/>
    <property type="match status" value="1"/>
</dbReference>
<dbReference type="AlphaFoldDB" id="A0A2H1FHF2"/>
<dbReference type="EMBL" id="LT841358">
    <property type="protein sequence ID" value="SMH72200.1"/>
    <property type="molecule type" value="Genomic_DNA"/>
</dbReference>
<evidence type="ECO:0000313" key="2">
    <source>
        <dbReference type="EMBL" id="SMH72200.1"/>
    </source>
</evidence>
<dbReference type="PANTHER" id="PTHR13356:SF0">
    <property type="entry name" value="SOSS COMPLEX SUBUNIT B HOMOLOG"/>
    <property type="match status" value="1"/>
</dbReference>
<evidence type="ECO:0000313" key="3">
    <source>
        <dbReference type="Proteomes" id="UP000230607"/>
    </source>
</evidence>
<dbReference type="GO" id="GO:0010212">
    <property type="term" value="P:response to ionizing radiation"/>
    <property type="evidence" value="ECO:0007669"/>
    <property type="project" value="TreeGrafter"/>
</dbReference>
<organism evidence="2 3">
    <name type="scientific">Candidatus Nitrosotalea okcheonensis</name>
    <dbReference type="NCBI Taxonomy" id="1903276"/>
    <lineage>
        <taxon>Archaea</taxon>
        <taxon>Nitrososphaerota</taxon>
        <taxon>Nitrososphaeria</taxon>
        <taxon>Nitrosotaleales</taxon>
        <taxon>Nitrosotaleaceae</taxon>
        <taxon>Nitrosotalea</taxon>
    </lineage>
</organism>
<keyword evidence="3" id="KW-1185">Reference proteome</keyword>
<reference evidence="3" key="1">
    <citation type="submission" date="2017-03" db="EMBL/GenBank/DDBJ databases">
        <authorList>
            <person name="Herbold C."/>
        </authorList>
    </citation>
    <scope>NUCLEOTIDE SEQUENCE [LARGE SCALE GENOMIC DNA]</scope>
</reference>
<accession>A0A2H1FHF2</accession>
<sequence length="500" mass="55114">MCWIIGNHLRNYGLISKKIACLKQFLYHTHSIKISLSEFDSLLSKLLEQRPDVTKAQIDELIQRKKEKIGAGYLTDQGALFLIASDLGVSLNEPLKVEMGLKDLYVGAKEITLATRVMNVYPIKQFSRKDGSQFLLRTMTVYDGDSRAQVKLWDEKANLPGIENLKPGDLVKIIKAYVKSDMKGNPIINVGSGSNIEPNGTTSAIPSLDAITDDVSNVKENQQNLVVTGILDGNLRTTEFTNFKGEPGKSLQLRLKGKDGNIMRVVLWNKDESTIPKVVTSGAKTRLIGVKTKVGQMGLEIHGDEGTVLEIEGAAEIQPITIRILSMTKSDSGNTLILGTTQDKKLVSISDMAQITKDLSIGDVVECMPSKVYGKSIMLEGDSFVRKVADQGIPTLSEIRTKIKDVKPAEILYCVEAIILKAPEKREIQTKTGETVLLSETFIEDDTGQIWLKGWRSQARLLEQFTQGEIITVTAVNAKAGLEGRTELFLTAYSAITRKN</sequence>
<evidence type="ECO:0000256" key="1">
    <source>
        <dbReference type="ARBA" id="ARBA00023125"/>
    </source>
</evidence>
<dbReference type="CDD" id="cd04491">
    <property type="entry name" value="SoSSB_OBF"/>
    <property type="match status" value="1"/>
</dbReference>
<dbReference type="GO" id="GO:0003677">
    <property type="term" value="F:DNA binding"/>
    <property type="evidence" value="ECO:0007669"/>
    <property type="project" value="UniProtKB-KW"/>
</dbReference>
<dbReference type="Proteomes" id="UP000230607">
    <property type="component" value="Chromosome 1"/>
</dbReference>